<keyword evidence="14" id="KW-0636">Prenylation</keyword>
<sequence length="256" mass="28713">MHKVHTDRIISDFPSPYDSSASPYHQLNFHPLVKSVSAENRSGTVGLKICKAVLVGDVAVGKTCLVNRFCHDAFDRDYKATIGVDFEVEKFSVLSIPFNLQLWDTAGQERFRCIAASYYRGSSIIIAVCDIMDPESLNHTKTWVDEAKKTAENPNIFLVITKKDLATEEHVALMKEEGKKMAQLIGAELWIVSSYTGENVKEFFFRAVALTFDKTVQSEIEWINNKTNIQIGSSLVDMNQTTSSSRQKSPTRSNCC</sequence>
<dbReference type="InterPro" id="IPR027417">
    <property type="entry name" value="P-loop_NTPase"/>
</dbReference>
<dbReference type="EC" id="3.6.5.2" evidence="3"/>
<keyword evidence="9" id="KW-0653">Protein transport</keyword>
<dbReference type="Gene3D" id="3.40.50.300">
    <property type="entry name" value="P-loop containing nucleotide triphosphate hydrolases"/>
    <property type="match status" value="1"/>
</dbReference>
<dbReference type="PROSITE" id="PS51419">
    <property type="entry name" value="RAB"/>
    <property type="match status" value="1"/>
</dbReference>
<evidence type="ECO:0000256" key="1">
    <source>
        <dbReference type="ARBA" id="ARBA00001946"/>
    </source>
</evidence>
<dbReference type="SMART" id="SM00173">
    <property type="entry name" value="RAS"/>
    <property type="match status" value="1"/>
</dbReference>
<dbReference type="GO" id="GO:0015031">
    <property type="term" value="P:protein transport"/>
    <property type="evidence" value="ECO:0007669"/>
    <property type="project" value="UniProtKB-KW"/>
</dbReference>
<dbReference type="GO" id="GO:0003925">
    <property type="term" value="F:G protein activity"/>
    <property type="evidence" value="ECO:0007669"/>
    <property type="project" value="UniProtKB-EC"/>
</dbReference>
<dbReference type="GO" id="GO:0046872">
    <property type="term" value="F:metal ion binding"/>
    <property type="evidence" value="ECO:0007669"/>
    <property type="project" value="UniProtKB-KW"/>
</dbReference>
<evidence type="ECO:0000256" key="9">
    <source>
        <dbReference type="ARBA" id="ARBA00022927"/>
    </source>
</evidence>
<keyword evidence="12" id="KW-0472">Membrane</keyword>
<dbReference type="NCBIfam" id="TIGR00231">
    <property type="entry name" value="small_GTP"/>
    <property type="match status" value="1"/>
</dbReference>
<comment type="cofactor">
    <cofactor evidence="1">
        <name>Mg(2+)</name>
        <dbReference type="ChEBI" id="CHEBI:18420"/>
    </cofactor>
</comment>
<keyword evidence="5" id="KW-0479">Metal-binding</keyword>
<keyword evidence="13" id="KW-0449">Lipoprotein</keyword>
<dbReference type="FunFam" id="3.40.50.300:FF:000707">
    <property type="entry name" value="RAB36, member RAS oncogene family"/>
    <property type="match status" value="1"/>
</dbReference>
<comment type="caution">
    <text evidence="19">The sequence shown here is derived from an EMBL/GenBank/DDBJ whole genome shotgun (WGS) entry which is preliminary data.</text>
</comment>
<gene>
    <name evidence="19" type="ORF">DGYR_LOCUS7935</name>
</gene>
<dbReference type="SMART" id="SM00176">
    <property type="entry name" value="RAN"/>
    <property type="match status" value="1"/>
</dbReference>
<organism evidence="19 20">
    <name type="scientific">Dimorphilus gyrociliatus</name>
    <dbReference type="NCBI Taxonomy" id="2664684"/>
    <lineage>
        <taxon>Eukaryota</taxon>
        <taxon>Metazoa</taxon>
        <taxon>Spiralia</taxon>
        <taxon>Lophotrochozoa</taxon>
        <taxon>Annelida</taxon>
        <taxon>Polychaeta</taxon>
        <taxon>Polychaeta incertae sedis</taxon>
        <taxon>Dinophilidae</taxon>
        <taxon>Dimorphilus</taxon>
    </lineage>
</organism>
<keyword evidence="8" id="KW-0460">Magnesium</keyword>
<accession>A0A7I8VW21</accession>
<dbReference type="PROSITE" id="PS51421">
    <property type="entry name" value="RAS"/>
    <property type="match status" value="1"/>
</dbReference>
<dbReference type="InterPro" id="IPR001806">
    <property type="entry name" value="Small_GTPase"/>
</dbReference>
<dbReference type="SMART" id="SM00175">
    <property type="entry name" value="RAB"/>
    <property type="match status" value="1"/>
</dbReference>
<evidence type="ECO:0000256" key="16">
    <source>
        <dbReference type="ARBA" id="ARBA00047660"/>
    </source>
</evidence>
<evidence type="ECO:0000256" key="11">
    <source>
        <dbReference type="ARBA" id="ARBA00023134"/>
    </source>
</evidence>
<dbReference type="SUPFAM" id="SSF52540">
    <property type="entry name" value="P-loop containing nucleoside triphosphate hydrolases"/>
    <property type="match status" value="1"/>
</dbReference>
<dbReference type="EMBL" id="CAJFCJ010000011">
    <property type="protein sequence ID" value="CAD5119743.1"/>
    <property type="molecule type" value="Genomic_DNA"/>
</dbReference>
<evidence type="ECO:0000256" key="5">
    <source>
        <dbReference type="ARBA" id="ARBA00022723"/>
    </source>
</evidence>
<evidence type="ECO:0000256" key="7">
    <source>
        <dbReference type="ARBA" id="ARBA00022801"/>
    </source>
</evidence>
<proteinExistence type="inferred from homology"/>
<dbReference type="PANTHER" id="PTHR47977">
    <property type="entry name" value="RAS-RELATED PROTEIN RAB"/>
    <property type="match status" value="1"/>
</dbReference>
<protein>
    <recommendedName>
        <fullName evidence="18">Ras-related protein Rab-36</fullName>
        <ecNumber evidence="3">3.6.5.2</ecNumber>
    </recommendedName>
</protein>
<name>A0A7I8VW21_9ANNE</name>
<keyword evidence="4" id="KW-0813">Transport</keyword>
<keyword evidence="11" id="KW-0342">GTP-binding</keyword>
<reference evidence="19 20" key="1">
    <citation type="submission" date="2020-08" db="EMBL/GenBank/DDBJ databases">
        <authorList>
            <person name="Hejnol A."/>
        </authorList>
    </citation>
    <scope>NUCLEOTIDE SEQUENCE [LARGE SCALE GENOMIC DNA]</scope>
</reference>
<evidence type="ECO:0000256" key="10">
    <source>
        <dbReference type="ARBA" id="ARBA00023034"/>
    </source>
</evidence>
<dbReference type="InterPro" id="IPR050227">
    <property type="entry name" value="Rab"/>
</dbReference>
<evidence type="ECO:0000256" key="8">
    <source>
        <dbReference type="ARBA" id="ARBA00022842"/>
    </source>
</evidence>
<dbReference type="PRINTS" id="PR00449">
    <property type="entry name" value="RASTRNSFRMNG"/>
</dbReference>
<dbReference type="GO" id="GO:0005525">
    <property type="term" value="F:GTP binding"/>
    <property type="evidence" value="ECO:0007669"/>
    <property type="project" value="UniProtKB-KW"/>
</dbReference>
<evidence type="ECO:0000256" key="12">
    <source>
        <dbReference type="ARBA" id="ARBA00023136"/>
    </source>
</evidence>
<evidence type="ECO:0000313" key="19">
    <source>
        <dbReference type="EMBL" id="CAD5119743.1"/>
    </source>
</evidence>
<comment type="similarity">
    <text evidence="2">Belongs to the small GTPase superfamily. Rab family.</text>
</comment>
<evidence type="ECO:0000256" key="17">
    <source>
        <dbReference type="ARBA" id="ARBA00058763"/>
    </source>
</evidence>
<dbReference type="OrthoDB" id="413584at2759"/>
<comment type="subcellular location">
    <subcellularLocation>
        <location evidence="15">Golgi apparatus membrane</location>
        <topology evidence="15">Lipid-anchor</topology>
    </subcellularLocation>
</comment>
<dbReference type="Proteomes" id="UP000549394">
    <property type="component" value="Unassembled WGS sequence"/>
</dbReference>
<evidence type="ECO:0000256" key="2">
    <source>
        <dbReference type="ARBA" id="ARBA00006270"/>
    </source>
</evidence>
<evidence type="ECO:0000256" key="14">
    <source>
        <dbReference type="ARBA" id="ARBA00023289"/>
    </source>
</evidence>
<dbReference type="Pfam" id="PF00071">
    <property type="entry name" value="Ras"/>
    <property type="match status" value="1"/>
</dbReference>
<comment type="function">
    <text evidence="17">The small GTPases Rab are key regulators of intracellular membrane trafficking, from the formation of transport vesicles to their fusion with membranes. Rabs cycle between an inactive GDP-bound form and an active GTP-bound form that is able to recruit to membranes different sets of downstream effectors directly responsible for vesicle formation, movement, tethering and fusion.</text>
</comment>
<evidence type="ECO:0000256" key="15">
    <source>
        <dbReference type="ARBA" id="ARBA00037794"/>
    </source>
</evidence>
<dbReference type="GO" id="GO:0000139">
    <property type="term" value="C:Golgi membrane"/>
    <property type="evidence" value="ECO:0007669"/>
    <property type="project" value="UniProtKB-SubCell"/>
</dbReference>
<dbReference type="InterPro" id="IPR005225">
    <property type="entry name" value="Small_GTP-bd"/>
</dbReference>
<evidence type="ECO:0000256" key="3">
    <source>
        <dbReference type="ARBA" id="ARBA00011984"/>
    </source>
</evidence>
<keyword evidence="10" id="KW-0333">Golgi apparatus</keyword>
<evidence type="ECO:0000256" key="4">
    <source>
        <dbReference type="ARBA" id="ARBA00022448"/>
    </source>
</evidence>
<evidence type="ECO:0000256" key="18">
    <source>
        <dbReference type="ARBA" id="ARBA00067830"/>
    </source>
</evidence>
<comment type="catalytic activity">
    <reaction evidence="16">
        <text>GTP + H2O = GDP + phosphate + H(+)</text>
        <dbReference type="Rhea" id="RHEA:19669"/>
        <dbReference type="ChEBI" id="CHEBI:15377"/>
        <dbReference type="ChEBI" id="CHEBI:15378"/>
        <dbReference type="ChEBI" id="CHEBI:37565"/>
        <dbReference type="ChEBI" id="CHEBI:43474"/>
        <dbReference type="ChEBI" id="CHEBI:58189"/>
        <dbReference type="EC" id="3.6.5.2"/>
    </reaction>
    <physiologicalReaction direction="left-to-right" evidence="16">
        <dbReference type="Rhea" id="RHEA:19670"/>
    </physiologicalReaction>
</comment>
<keyword evidence="20" id="KW-1185">Reference proteome</keyword>
<keyword evidence="6" id="KW-0547">Nucleotide-binding</keyword>
<evidence type="ECO:0000313" key="20">
    <source>
        <dbReference type="Proteomes" id="UP000549394"/>
    </source>
</evidence>
<evidence type="ECO:0000256" key="13">
    <source>
        <dbReference type="ARBA" id="ARBA00023288"/>
    </source>
</evidence>
<dbReference type="AlphaFoldDB" id="A0A7I8VW21"/>
<keyword evidence="7" id="KW-0378">Hydrolase</keyword>
<evidence type="ECO:0000256" key="6">
    <source>
        <dbReference type="ARBA" id="ARBA00022741"/>
    </source>
</evidence>
<dbReference type="SMART" id="SM00174">
    <property type="entry name" value="RHO"/>
    <property type="match status" value="1"/>
</dbReference>